<evidence type="ECO:0000313" key="4">
    <source>
        <dbReference type="Proteomes" id="UP000242818"/>
    </source>
</evidence>
<dbReference type="InterPro" id="IPR054539">
    <property type="entry name" value="Beta-prop_PDH"/>
</dbReference>
<keyword evidence="4" id="KW-1185">Reference proteome</keyword>
<dbReference type="Gene3D" id="2.120.10.30">
    <property type="entry name" value="TolB, C-terminal domain"/>
    <property type="match status" value="1"/>
</dbReference>
<evidence type="ECO:0000256" key="1">
    <source>
        <dbReference type="SAM" id="SignalP"/>
    </source>
</evidence>
<dbReference type="InterPro" id="IPR011042">
    <property type="entry name" value="6-blade_b-propeller_TolB-like"/>
</dbReference>
<name>A0A1C4FCI2_9BACT</name>
<organism evidence="3 4">
    <name type="scientific">Chitinophaga costaii</name>
    <dbReference type="NCBI Taxonomy" id="1335309"/>
    <lineage>
        <taxon>Bacteria</taxon>
        <taxon>Pseudomonadati</taxon>
        <taxon>Bacteroidota</taxon>
        <taxon>Chitinophagia</taxon>
        <taxon>Chitinophagales</taxon>
        <taxon>Chitinophagaceae</taxon>
        <taxon>Chitinophaga</taxon>
    </lineage>
</organism>
<dbReference type="PANTHER" id="PTHR19328">
    <property type="entry name" value="HEDGEHOG-INTERACTING PROTEIN"/>
    <property type="match status" value="1"/>
</dbReference>
<dbReference type="OrthoDB" id="9811395at2"/>
<feature type="chain" id="PRO_5008691922" evidence="1">
    <location>
        <begin position="19"/>
        <end position="432"/>
    </location>
</feature>
<evidence type="ECO:0000259" key="2">
    <source>
        <dbReference type="Pfam" id="PF22807"/>
    </source>
</evidence>
<keyword evidence="1" id="KW-0732">Signal</keyword>
<dbReference type="AlphaFoldDB" id="A0A1C4FCI2"/>
<protein>
    <submittedName>
        <fullName evidence="3">Glucose/arabinose dehydrogenase, beta-propeller fold</fullName>
    </submittedName>
</protein>
<proteinExistence type="predicted"/>
<dbReference type="RefSeq" id="WP_089714096.1">
    <property type="nucleotide sequence ID" value="NZ_FMAR01000013.1"/>
</dbReference>
<dbReference type="InterPro" id="IPR011041">
    <property type="entry name" value="Quinoprot_gluc/sorb_DH_b-prop"/>
</dbReference>
<dbReference type="EMBL" id="FMAR01000013">
    <property type="protein sequence ID" value="SCC53355.1"/>
    <property type="molecule type" value="Genomic_DNA"/>
</dbReference>
<dbReference type="Proteomes" id="UP000242818">
    <property type="component" value="Unassembled WGS sequence"/>
</dbReference>
<gene>
    <name evidence="3" type="ORF">GA0116948_11342</name>
</gene>
<dbReference type="Pfam" id="PF22807">
    <property type="entry name" value="TrAA12"/>
    <property type="match status" value="1"/>
</dbReference>
<feature type="signal peptide" evidence="1">
    <location>
        <begin position="1"/>
        <end position="18"/>
    </location>
</feature>
<dbReference type="STRING" id="1335309.GA0116948_11342"/>
<dbReference type="PROSITE" id="PS51257">
    <property type="entry name" value="PROKAR_LIPOPROTEIN"/>
    <property type="match status" value="1"/>
</dbReference>
<feature type="domain" description="Pyrroloquinoline quinone-dependent pyranose dehydrogenase beta-propeller" evidence="2">
    <location>
        <begin position="47"/>
        <end position="429"/>
    </location>
</feature>
<dbReference type="SUPFAM" id="SSF50952">
    <property type="entry name" value="Soluble quinoprotein glucose dehydrogenase"/>
    <property type="match status" value="1"/>
</dbReference>
<evidence type="ECO:0000313" key="3">
    <source>
        <dbReference type="EMBL" id="SCC53355.1"/>
    </source>
</evidence>
<reference evidence="3 4" key="1">
    <citation type="submission" date="2016-08" db="EMBL/GenBank/DDBJ databases">
        <authorList>
            <person name="Seilhamer J.J."/>
        </authorList>
    </citation>
    <scope>NUCLEOTIDE SEQUENCE [LARGE SCALE GENOMIC DNA]</scope>
    <source>
        <strain evidence="3 4">A37T2</strain>
    </source>
</reference>
<sequence length="432" mass="47124">MKSTFLRLLIGMAPVVSACSLVAAPLHEGDKPAKNIVAPAEPNAGLKLPAGFTASAIIEGLSRPRHLAVNKNGDVFVKLEKLRDGKGIVQLHLGADGKATITRAFGNFPGTGIYIKKGFLYASSDEEVFRFKLDNNDNVADETPEKLVTGLISRNEHEAKAILVDNADRLFVNIGAFSNSCQEEDRKKGSMGQKGCPVLDSAAGIWQFKTDQANQHYGDGIRYATGLRNVVGMDFNYTDNELFVMQHGRDQLHDLFPDLYTEQQSAVLPAECMYMVKKGDNAGWPYIYYDELQKKKILAPEYGGDGKKTAGENAIDPAIAFPGHLAPNGLLFYTGTQFPAKYRNGAFIAFHGSWNRAPEPQEGYYVVFVPFKDGKPTGQWEVFANGFAGVDKITSPGQAKHRPCGLAQGPDGSLFVSDDAKGTIYKITYKGK</sequence>
<accession>A0A1C4FCI2</accession>
<dbReference type="PANTHER" id="PTHR19328:SF53">
    <property type="entry name" value="MEMBRANE PROTEIN"/>
    <property type="match status" value="1"/>
</dbReference>